<gene>
    <name evidence="6" type="ORF">Sxan_19700</name>
</gene>
<accession>A0A919LC33</accession>
<evidence type="ECO:0000259" key="5">
    <source>
        <dbReference type="PROSITE" id="PS50173"/>
    </source>
</evidence>
<comment type="caution">
    <text evidence="6">The sequence shown here is derived from an EMBL/GenBank/DDBJ whole genome shotgun (WGS) entry which is preliminary data.</text>
</comment>
<keyword evidence="2" id="KW-0227">DNA damage</keyword>
<dbReference type="Gene3D" id="1.10.150.20">
    <property type="entry name" value="5' to 3' exonuclease, C-terminal subdomain"/>
    <property type="match status" value="1"/>
</dbReference>
<protein>
    <recommendedName>
        <fullName evidence="5">UmuC domain-containing protein</fullName>
    </recommendedName>
</protein>
<comment type="function">
    <text evidence="3">Poorly processive, error-prone DNA polymerase involved in untargeted mutagenesis. Copies undamaged DNA at stalled replication forks, which arise in vivo from mismatched or misaligned primer ends. These misaligned primers can be extended by PolIV. Exhibits no 3'-5' exonuclease (proofreading) activity. May be involved in translesional synthesis, in conjunction with the beta clamp from PolIII.</text>
</comment>
<dbReference type="InterPro" id="IPR001126">
    <property type="entry name" value="UmuC"/>
</dbReference>
<dbReference type="GO" id="GO:0006281">
    <property type="term" value="P:DNA repair"/>
    <property type="evidence" value="ECO:0007669"/>
    <property type="project" value="InterPro"/>
</dbReference>
<dbReference type="PROSITE" id="PS50173">
    <property type="entry name" value="UMUC"/>
    <property type="match status" value="1"/>
</dbReference>
<dbReference type="RefSeq" id="WP_031144720.1">
    <property type="nucleotide sequence ID" value="NZ_BNEE01000004.1"/>
</dbReference>
<dbReference type="Gene3D" id="3.30.70.270">
    <property type="match status" value="1"/>
</dbReference>
<dbReference type="PANTHER" id="PTHR35369:SF2">
    <property type="entry name" value="BLR3025 PROTEIN"/>
    <property type="match status" value="1"/>
</dbReference>
<evidence type="ECO:0000313" key="6">
    <source>
        <dbReference type="EMBL" id="GHI84606.1"/>
    </source>
</evidence>
<feature type="domain" description="UmuC" evidence="5">
    <location>
        <begin position="30"/>
        <end position="132"/>
    </location>
</feature>
<dbReference type="InterPro" id="IPR050356">
    <property type="entry name" value="SulA_CellDiv_inhibitor"/>
</dbReference>
<dbReference type="EMBL" id="BNEE01000004">
    <property type="protein sequence ID" value="GHI84606.1"/>
    <property type="molecule type" value="Genomic_DNA"/>
</dbReference>
<sequence>MSAAPERVVACLRMHPADGSPLGAEQYAGVLALLGGLTPQVQALPPEAALADVRSALRYFGCDAARLAAVIRVRALALYGVDCTVGVAGNPMLARAAVREARPGGTLVVRDEPAAVREFLSGKPVGALDGVGPKAARTLCSYGLDSVGKVAAAPPAALRRILGARLGREVHERALGIDPTAVRPGASARSIAAERPFDRDELDPVEHRRALLSLTEELGARLRTQGPDGSAGRDRGQDQGQGQEQEQGQVCRALSLTVRCADRTTLTRTRTLPEPTAHSAALTATAYALYAGLGLQRARVRALSLRAEDLTAAERAARQLSFDPEDEKARRLEAVTDRVRARFGAHVIARGTLAA</sequence>
<evidence type="ECO:0000256" key="3">
    <source>
        <dbReference type="ARBA" id="ARBA00025589"/>
    </source>
</evidence>
<dbReference type="InterPro" id="IPR017961">
    <property type="entry name" value="DNA_pol_Y-fam_little_finger"/>
</dbReference>
<dbReference type="AlphaFoldDB" id="A0A919LC33"/>
<dbReference type="Gene3D" id="3.30.1490.100">
    <property type="entry name" value="DNA polymerase, Y-family, little finger domain"/>
    <property type="match status" value="1"/>
</dbReference>
<comment type="similarity">
    <text evidence="1">Belongs to the DNA polymerase type-Y family.</text>
</comment>
<dbReference type="Proteomes" id="UP000600026">
    <property type="component" value="Unassembled WGS sequence"/>
</dbReference>
<dbReference type="InterPro" id="IPR043128">
    <property type="entry name" value="Rev_trsase/Diguanyl_cyclase"/>
</dbReference>
<dbReference type="InterPro" id="IPR043502">
    <property type="entry name" value="DNA/RNA_pol_sf"/>
</dbReference>
<feature type="compositionally biased region" description="Basic and acidic residues" evidence="4">
    <location>
        <begin position="195"/>
        <end position="204"/>
    </location>
</feature>
<dbReference type="SUPFAM" id="SSF56672">
    <property type="entry name" value="DNA/RNA polymerases"/>
    <property type="match status" value="1"/>
</dbReference>
<feature type="compositionally biased region" description="Low complexity" evidence="4">
    <location>
        <begin position="238"/>
        <end position="248"/>
    </location>
</feature>
<organism evidence="6 7">
    <name type="scientific">Streptomyces xanthophaeus</name>
    <dbReference type="NCBI Taxonomy" id="67385"/>
    <lineage>
        <taxon>Bacteria</taxon>
        <taxon>Bacillati</taxon>
        <taxon>Actinomycetota</taxon>
        <taxon>Actinomycetes</taxon>
        <taxon>Kitasatosporales</taxon>
        <taxon>Streptomycetaceae</taxon>
        <taxon>Streptomyces</taxon>
    </lineage>
</organism>
<evidence type="ECO:0000256" key="4">
    <source>
        <dbReference type="SAM" id="MobiDB-lite"/>
    </source>
</evidence>
<dbReference type="Pfam" id="PF11799">
    <property type="entry name" value="IMS_C"/>
    <property type="match status" value="1"/>
</dbReference>
<feature type="region of interest" description="Disordered" evidence="4">
    <location>
        <begin position="184"/>
        <end position="204"/>
    </location>
</feature>
<dbReference type="SUPFAM" id="SSF100879">
    <property type="entry name" value="Lesion bypass DNA polymerase (Y-family), little finger domain"/>
    <property type="match status" value="1"/>
</dbReference>
<evidence type="ECO:0000256" key="2">
    <source>
        <dbReference type="ARBA" id="ARBA00022763"/>
    </source>
</evidence>
<proteinExistence type="inferred from homology"/>
<keyword evidence="7" id="KW-1185">Reference proteome</keyword>
<name>A0A919LC33_9ACTN</name>
<evidence type="ECO:0000313" key="7">
    <source>
        <dbReference type="Proteomes" id="UP000600026"/>
    </source>
</evidence>
<dbReference type="GO" id="GO:0003684">
    <property type="term" value="F:damaged DNA binding"/>
    <property type="evidence" value="ECO:0007669"/>
    <property type="project" value="InterPro"/>
</dbReference>
<evidence type="ECO:0000256" key="1">
    <source>
        <dbReference type="ARBA" id="ARBA00010945"/>
    </source>
</evidence>
<dbReference type="PANTHER" id="PTHR35369">
    <property type="entry name" value="BLR3025 PROTEIN-RELATED"/>
    <property type="match status" value="1"/>
</dbReference>
<dbReference type="InterPro" id="IPR036775">
    <property type="entry name" value="DNA_pol_Y-fam_lit_finger_sf"/>
</dbReference>
<reference evidence="6" key="1">
    <citation type="submission" date="2020-09" db="EMBL/GenBank/DDBJ databases">
        <title>Whole genome shotgun sequence of Streptomyces xanthophaeus NBRC 12829.</title>
        <authorList>
            <person name="Komaki H."/>
            <person name="Tamura T."/>
        </authorList>
    </citation>
    <scope>NUCLEOTIDE SEQUENCE</scope>
    <source>
        <strain evidence="6">NBRC 12829</strain>
    </source>
</reference>
<feature type="region of interest" description="Disordered" evidence="4">
    <location>
        <begin position="222"/>
        <end position="248"/>
    </location>
</feature>